<comment type="caution">
    <text evidence="1">The sequence shown here is derived from an EMBL/GenBank/DDBJ whole genome shotgun (WGS) entry which is preliminary data.</text>
</comment>
<dbReference type="Gene3D" id="2.30.30.110">
    <property type="match status" value="1"/>
</dbReference>
<evidence type="ECO:0000313" key="1">
    <source>
        <dbReference type="EMBL" id="OGI69569.1"/>
    </source>
</evidence>
<proteinExistence type="predicted"/>
<protein>
    <recommendedName>
        <fullName evidence="3">mRNA interferase</fullName>
    </recommendedName>
</protein>
<dbReference type="PANTHER" id="PTHR33988">
    <property type="entry name" value="ENDORIBONUCLEASE MAZF-RELATED"/>
    <property type="match status" value="1"/>
</dbReference>
<dbReference type="InterPro" id="IPR003477">
    <property type="entry name" value="PemK-like"/>
</dbReference>
<dbReference type="GO" id="GO:0004521">
    <property type="term" value="F:RNA endonuclease activity"/>
    <property type="evidence" value="ECO:0007669"/>
    <property type="project" value="TreeGrafter"/>
</dbReference>
<organism evidence="1 2">
    <name type="scientific">Candidatus Nomurabacteria bacterium RIFCSPHIGHO2_01_FULL_42_16</name>
    <dbReference type="NCBI Taxonomy" id="1801743"/>
    <lineage>
        <taxon>Bacteria</taxon>
        <taxon>Candidatus Nomuraibacteriota</taxon>
    </lineage>
</organism>
<dbReference type="AlphaFoldDB" id="A0A1F6VJ26"/>
<dbReference type="InterPro" id="IPR011067">
    <property type="entry name" value="Plasmid_toxin/cell-grow_inhib"/>
</dbReference>
<gene>
    <name evidence="1" type="ORF">A2824_02715</name>
</gene>
<reference evidence="1 2" key="1">
    <citation type="journal article" date="2016" name="Nat. Commun.">
        <title>Thousands of microbial genomes shed light on interconnected biogeochemical processes in an aquifer system.</title>
        <authorList>
            <person name="Anantharaman K."/>
            <person name="Brown C.T."/>
            <person name="Hug L.A."/>
            <person name="Sharon I."/>
            <person name="Castelle C.J."/>
            <person name="Probst A.J."/>
            <person name="Thomas B.C."/>
            <person name="Singh A."/>
            <person name="Wilkins M.J."/>
            <person name="Karaoz U."/>
            <person name="Brodie E.L."/>
            <person name="Williams K.H."/>
            <person name="Hubbard S.S."/>
            <person name="Banfield J.F."/>
        </authorList>
    </citation>
    <scope>NUCLEOTIDE SEQUENCE [LARGE SCALE GENOMIC DNA]</scope>
</reference>
<dbReference type="EMBL" id="MFTT01000023">
    <property type="protein sequence ID" value="OGI69569.1"/>
    <property type="molecule type" value="Genomic_DNA"/>
</dbReference>
<dbReference type="Pfam" id="PF02452">
    <property type="entry name" value="PemK_toxin"/>
    <property type="match status" value="1"/>
</dbReference>
<dbReference type="SUPFAM" id="SSF50118">
    <property type="entry name" value="Cell growth inhibitor/plasmid maintenance toxic component"/>
    <property type="match status" value="1"/>
</dbReference>
<accession>A0A1F6VJ26</accession>
<sequence>MKKGDICLINLEAGLGHEQYGQRPAILVSNINSGIVSVIPLTSNMEALRFPFALAILPSQQNKLQTESVALVFHLKSIDQSRIIKVVGQTDRDTKQKINKMLKELLEL</sequence>
<dbReference type="Proteomes" id="UP000178059">
    <property type="component" value="Unassembled WGS sequence"/>
</dbReference>
<evidence type="ECO:0008006" key="3">
    <source>
        <dbReference type="Google" id="ProtNLM"/>
    </source>
</evidence>
<dbReference type="STRING" id="1801743.A2824_02715"/>
<dbReference type="GO" id="GO:0016075">
    <property type="term" value="P:rRNA catabolic process"/>
    <property type="evidence" value="ECO:0007669"/>
    <property type="project" value="TreeGrafter"/>
</dbReference>
<evidence type="ECO:0000313" key="2">
    <source>
        <dbReference type="Proteomes" id="UP000178059"/>
    </source>
</evidence>
<dbReference type="GO" id="GO:0003677">
    <property type="term" value="F:DNA binding"/>
    <property type="evidence" value="ECO:0007669"/>
    <property type="project" value="InterPro"/>
</dbReference>
<name>A0A1F6VJ26_9BACT</name>
<dbReference type="GO" id="GO:0006402">
    <property type="term" value="P:mRNA catabolic process"/>
    <property type="evidence" value="ECO:0007669"/>
    <property type="project" value="TreeGrafter"/>
</dbReference>